<dbReference type="InterPro" id="IPR020845">
    <property type="entry name" value="AMP-binding_CS"/>
</dbReference>
<evidence type="ECO:0000256" key="2">
    <source>
        <dbReference type="ARBA" id="ARBA00022598"/>
    </source>
</evidence>
<dbReference type="EMBL" id="JAEPQZ010000007">
    <property type="protein sequence ID" value="KAG2178915.1"/>
    <property type="molecule type" value="Genomic_DNA"/>
</dbReference>
<organism evidence="5 6">
    <name type="scientific">Mortierella isabellina</name>
    <name type="common">Filamentous fungus</name>
    <name type="synonym">Umbelopsis isabellina</name>
    <dbReference type="NCBI Taxonomy" id="91625"/>
    <lineage>
        <taxon>Eukaryota</taxon>
        <taxon>Fungi</taxon>
        <taxon>Fungi incertae sedis</taxon>
        <taxon>Mucoromycota</taxon>
        <taxon>Mucoromycotina</taxon>
        <taxon>Umbelopsidomycetes</taxon>
        <taxon>Umbelopsidales</taxon>
        <taxon>Umbelopsidaceae</taxon>
        <taxon>Umbelopsis</taxon>
    </lineage>
</organism>
<accession>A0A8H7PS45</accession>
<dbReference type="InterPro" id="IPR025110">
    <property type="entry name" value="AMP-bd_C"/>
</dbReference>
<comment type="similarity">
    <text evidence="1">Belongs to the ATP-dependent AMP-binding enzyme family.</text>
</comment>
<dbReference type="OrthoDB" id="1898221at2759"/>
<evidence type="ECO:0000256" key="1">
    <source>
        <dbReference type="ARBA" id="ARBA00006432"/>
    </source>
</evidence>
<dbReference type="PANTHER" id="PTHR24096:SF149">
    <property type="entry name" value="AMP-BINDING DOMAIN-CONTAINING PROTEIN-RELATED"/>
    <property type="match status" value="1"/>
</dbReference>
<reference evidence="5" key="1">
    <citation type="submission" date="2020-12" db="EMBL/GenBank/DDBJ databases">
        <title>Metabolic potential, ecology and presence of endohyphal bacteria is reflected in genomic diversity of Mucoromycotina.</title>
        <authorList>
            <person name="Muszewska A."/>
            <person name="Okrasinska A."/>
            <person name="Steczkiewicz K."/>
            <person name="Drgas O."/>
            <person name="Orlowska M."/>
            <person name="Perlinska-Lenart U."/>
            <person name="Aleksandrzak-Piekarczyk T."/>
            <person name="Szatraj K."/>
            <person name="Zielenkiewicz U."/>
            <person name="Pilsyk S."/>
            <person name="Malc E."/>
            <person name="Mieczkowski P."/>
            <person name="Kruszewska J.S."/>
            <person name="Biernat P."/>
            <person name="Pawlowska J."/>
        </authorList>
    </citation>
    <scope>NUCLEOTIDE SEQUENCE</scope>
    <source>
        <strain evidence="5">WA0000067209</strain>
    </source>
</reference>
<dbReference type="Gene3D" id="3.30.300.30">
    <property type="match status" value="1"/>
</dbReference>
<dbReference type="SUPFAM" id="SSF56801">
    <property type="entry name" value="Acetyl-CoA synthetase-like"/>
    <property type="match status" value="1"/>
</dbReference>
<keyword evidence="6" id="KW-1185">Reference proteome</keyword>
<dbReference type="PROSITE" id="PS00455">
    <property type="entry name" value="AMP_BINDING"/>
    <property type="match status" value="1"/>
</dbReference>
<dbReference type="Gene3D" id="3.40.50.12780">
    <property type="entry name" value="N-terminal domain of ligase-like"/>
    <property type="match status" value="1"/>
</dbReference>
<keyword evidence="2" id="KW-0436">Ligase</keyword>
<evidence type="ECO:0000313" key="5">
    <source>
        <dbReference type="EMBL" id="KAG2178915.1"/>
    </source>
</evidence>
<protein>
    <recommendedName>
        <fullName evidence="7">4-coumarate--CoA ligase</fullName>
    </recommendedName>
</protein>
<dbReference type="Pfam" id="PF13193">
    <property type="entry name" value="AMP-binding_C"/>
    <property type="match status" value="1"/>
</dbReference>
<dbReference type="InterPro" id="IPR000873">
    <property type="entry name" value="AMP-dep_synth/lig_dom"/>
</dbReference>
<dbReference type="AlphaFoldDB" id="A0A8H7PS45"/>
<dbReference type="Pfam" id="PF00501">
    <property type="entry name" value="AMP-binding"/>
    <property type="match status" value="1"/>
</dbReference>
<dbReference type="InterPro" id="IPR042099">
    <property type="entry name" value="ANL_N_sf"/>
</dbReference>
<evidence type="ECO:0000259" key="3">
    <source>
        <dbReference type="Pfam" id="PF00501"/>
    </source>
</evidence>
<name>A0A8H7PS45_MORIS</name>
<comment type="caution">
    <text evidence="5">The sequence shown here is derived from an EMBL/GenBank/DDBJ whole genome shotgun (WGS) entry which is preliminary data.</text>
</comment>
<proteinExistence type="inferred from homology"/>
<dbReference type="InterPro" id="IPR045851">
    <property type="entry name" value="AMP-bd_C_sf"/>
</dbReference>
<dbReference type="Proteomes" id="UP000654370">
    <property type="component" value="Unassembled WGS sequence"/>
</dbReference>
<dbReference type="CDD" id="cd05911">
    <property type="entry name" value="Firefly_Luc_like"/>
    <property type="match status" value="1"/>
</dbReference>
<gene>
    <name evidence="5" type="ORF">INT43_001762</name>
</gene>
<evidence type="ECO:0000259" key="4">
    <source>
        <dbReference type="Pfam" id="PF13193"/>
    </source>
</evidence>
<evidence type="ECO:0008006" key="7">
    <source>
        <dbReference type="Google" id="ProtNLM"/>
    </source>
</evidence>
<feature type="domain" description="AMP-binding enzyme C-terminal" evidence="4">
    <location>
        <begin position="434"/>
        <end position="514"/>
    </location>
</feature>
<evidence type="ECO:0000313" key="6">
    <source>
        <dbReference type="Proteomes" id="UP000654370"/>
    </source>
</evidence>
<feature type="domain" description="AMP-dependent synthetase/ligase" evidence="3">
    <location>
        <begin position="30"/>
        <end position="383"/>
    </location>
</feature>
<dbReference type="GO" id="GO:0016405">
    <property type="term" value="F:CoA-ligase activity"/>
    <property type="evidence" value="ECO:0007669"/>
    <property type="project" value="TreeGrafter"/>
</dbReference>
<sequence length="536" mass="58777">MVYVAEPLNLMPQVDLWTFLFSNPLNVSLDKPLMIDGLTGKQLTYGQVKSDSLKFRAGLDKFGFKRGKYNAIDYPTIAFGTVAAGGSMSPANPAYTAKELQYQLEQTKSKILIASQETLPVALDAAQLAGLPKSSVFVFGDNEISGVKPYTQVLMAETEMGPVRLNHEEASNTIAYLCFSSGTTGRSKGVMTSHMNIASNILQVFQHTQDDLNLSTERYMGVLPFYHIYGLTCMFHFCTYLGLPLVVLPRFDLATFCKSIETHKVTIAHIVPPIFILLAKDPSVTKYDLSSIRYFWSGAAPLSRELSHAVSNRLNVGAIQGYGMTESSPVSHVPHLRSEVSGSIGELLPGMRARVVDEEGKDVKQGERGELWMAGPNIMLGYLGMPEETAQTVDKDGYLHTGDIAVVDENNQWYIVDRVKELIKYKGFQVAPAELEALLLTSDLIADCAVIGVYDASQATELPRAYVKLTPGTPADDATAKAIEVFVEKNVAHHKKLRGGVRFIDEVPKSAAGKILRKELRAAANEELKTSVKSKI</sequence>
<dbReference type="PANTHER" id="PTHR24096">
    <property type="entry name" value="LONG-CHAIN-FATTY-ACID--COA LIGASE"/>
    <property type="match status" value="1"/>
</dbReference>